<dbReference type="Gene3D" id="1.10.287.130">
    <property type="match status" value="1"/>
</dbReference>
<evidence type="ECO:0000256" key="10">
    <source>
        <dbReference type="ARBA" id="ARBA00068150"/>
    </source>
</evidence>
<dbReference type="FunFam" id="3.30.565.10:FF:000010">
    <property type="entry name" value="Sensor histidine kinase RcsC"/>
    <property type="match status" value="1"/>
</dbReference>
<evidence type="ECO:0000256" key="6">
    <source>
        <dbReference type="ARBA" id="ARBA00022777"/>
    </source>
</evidence>
<dbReference type="InterPro" id="IPR004358">
    <property type="entry name" value="Sig_transdc_His_kin-like_C"/>
</dbReference>
<dbReference type="Pfam" id="PF00512">
    <property type="entry name" value="HisKA"/>
    <property type="match status" value="1"/>
</dbReference>
<dbReference type="SUPFAM" id="SSF55785">
    <property type="entry name" value="PYP-like sensor domain (PAS domain)"/>
    <property type="match status" value="4"/>
</dbReference>
<evidence type="ECO:0000256" key="7">
    <source>
        <dbReference type="ARBA" id="ARBA00022840"/>
    </source>
</evidence>
<dbReference type="Pfam" id="PF13426">
    <property type="entry name" value="PAS_9"/>
    <property type="match status" value="1"/>
</dbReference>
<evidence type="ECO:0000256" key="11">
    <source>
        <dbReference type="SAM" id="Coils"/>
    </source>
</evidence>
<dbReference type="InterPro" id="IPR036097">
    <property type="entry name" value="HisK_dim/P_sf"/>
</dbReference>
<dbReference type="InterPro" id="IPR013767">
    <property type="entry name" value="PAS_fold"/>
</dbReference>
<dbReference type="Pfam" id="PF00989">
    <property type="entry name" value="PAS"/>
    <property type="match status" value="1"/>
</dbReference>
<feature type="domain" description="Histidine kinase" evidence="12">
    <location>
        <begin position="680"/>
        <end position="899"/>
    </location>
</feature>
<comment type="caution">
    <text evidence="15">The sequence shown here is derived from an EMBL/GenBank/DDBJ whole genome shotgun (WGS) entry which is preliminary data.</text>
</comment>
<feature type="domain" description="PAC" evidence="14">
    <location>
        <begin position="232"/>
        <end position="285"/>
    </location>
</feature>
<keyword evidence="11" id="KW-0175">Coiled coil</keyword>
<evidence type="ECO:0000256" key="1">
    <source>
        <dbReference type="ARBA" id="ARBA00000085"/>
    </source>
</evidence>
<dbReference type="AlphaFoldDB" id="A0AAE3M591"/>
<dbReference type="CDD" id="cd00130">
    <property type="entry name" value="PAS"/>
    <property type="match status" value="2"/>
</dbReference>
<dbReference type="GO" id="GO:0005524">
    <property type="term" value="F:ATP binding"/>
    <property type="evidence" value="ECO:0007669"/>
    <property type="project" value="UniProtKB-KW"/>
</dbReference>
<dbReference type="SUPFAM" id="SSF55874">
    <property type="entry name" value="ATPase domain of HSP90 chaperone/DNA topoisomerase II/histidine kinase"/>
    <property type="match status" value="1"/>
</dbReference>
<keyword evidence="6" id="KW-0418">Kinase</keyword>
<evidence type="ECO:0000256" key="5">
    <source>
        <dbReference type="ARBA" id="ARBA00022741"/>
    </source>
</evidence>
<dbReference type="PROSITE" id="PS50112">
    <property type="entry name" value="PAS"/>
    <property type="match status" value="1"/>
</dbReference>
<dbReference type="PRINTS" id="PR00344">
    <property type="entry name" value="BCTRLSENSOR"/>
</dbReference>
<evidence type="ECO:0000256" key="4">
    <source>
        <dbReference type="ARBA" id="ARBA00022679"/>
    </source>
</evidence>
<dbReference type="SMART" id="SM00091">
    <property type="entry name" value="PAS"/>
    <property type="match status" value="4"/>
</dbReference>
<sequence length="904" mass="103376">MNINKHNYNPYLKRWKTQFSLIAELLDGCIILATEIELNKIIAIAYNHPNENTLFQGNTNENSITRKIIQDGKNRFISNLQLNNKYNKSTEFASGLKCFYGITVNNPSGDIFAALCLYSRVKNNYPDDKIAQIKKLKRIIEDDLKFIEKSDKTPEIIIDPLPEDEIKFKQFFQSSPLGIFYWDTNLTITDCNDKFCEILKSNKAILTGLDLNLLHDKRVLPCIQSALTGVEGEYEGEYNTTTSHESTYVLLKSSPVYNKDNVICGGIGIVEDLSEKKQIQDALKDSELKYKDLVEKINDVIFTLDEEGICTYISPVVTTIIGFLPEEIIGHHLINFVHENYKVRFYDALNSVKTGSTVLIEMKIKDNINRYHWIRTSLRPTEDHNSSFSGIHGVAQDIGETRIAESSLKDSEEQFKLVATHISDIIFEWNPITDDLIWHSNPNIISPSLNNIKTYTGLNQLILIEDRDKINQYWKNALNKLGAWKSEFRLKIDDNNIKHVLGNGIILFKNDIAYKGIGTITDISKEKSLIGNLKQSNEKLELNIAKLNGLLSVIPDMMFVFNKNGTIMDYHTNDSTQLFQEGTFFINRRIDETLPEDISKLTHEKIKRVLETKETNTYNYEITLGDQNRIYESRMVYVNEYQTLAIVRDVTEREHDKLELIKAKEHAEESDRLKSSFLANMSHEIRTPMNGIIGFSELLRAKTLNPEEREYYISVIVNSGRQLLDIINDVLEISKIETGQIELNITAVNINKLILEISEAFSQRIQNYNNTLKIENPLNDDDASIYTDENKLRQILTNLVSNSIKFTQNGTIEIGYKVVNHSYLVFYVEDTGIGIAADEQYKIFERFAQANPQITKTHGGTGLGLSISQSLVELLGGKIWVDSEINKGSKFSFSIPIKYKQPHK</sequence>
<dbReference type="CDD" id="cd00082">
    <property type="entry name" value="HisKA"/>
    <property type="match status" value="1"/>
</dbReference>
<dbReference type="GO" id="GO:0000155">
    <property type="term" value="F:phosphorelay sensor kinase activity"/>
    <property type="evidence" value="ECO:0007669"/>
    <property type="project" value="InterPro"/>
</dbReference>
<evidence type="ECO:0000256" key="3">
    <source>
        <dbReference type="ARBA" id="ARBA00022553"/>
    </source>
</evidence>
<keyword evidence="8" id="KW-0902">Two-component regulatory system</keyword>
<dbReference type="InterPro" id="IPR013656">
    <property type="entry name" value="PAS_4"/>
</dbReference>
<name>A0AAE3M591_9BACT</name>
<dbReference type="EMBL" id="JAPDPJ010000021">
    <property type="protein sequence ID" value="MCW3786910.1"/>
    <property type="molecule type" value="Genomic_DNA"/>
</dbReference>
<dbReference type="RefSeq" id="WP_301190475.1">
    <property type="nucleotide sequence ID" value="NZ_JAPDPJ010000021.1"/>
</dbReference>
<comment type="subunit">
    <text evidence="9">At low DSF concentrations, interacts with RpfF.</text>
</comment>
<dbReference type="Pfam" id="PF08448">
    <property type="entry name" value="PAS_4"/>
    <property type="match status" value="1"/>
</dbReference>
<dbReference type="Gene3D" id="3.30.565.10">
    <property type="entry name" value="Histidine kinase-like ATPase, C-terminal domain"/>
    <property type="match status" value="1"/>
</dbReference>
<accession>A0AAE3M591</accession>
<dbReference type="Gene3D" id="3.30.450.20">
    <property type="entry name" value="PAS domain"/>
    <property type="match status" value="4"/>
</dbReference>
<evidence type="ECO:0000259" key="14">
    <source>
        <dbReference type="PROSITE" id="PS50113"/>
    </source>
</evidence>
<evidence type="ECO:0000259" key="13">
    <source>
        <dbReference type="PROSITE" id="PS50112"/>
    </source>
</evidence>
<evidence type="ECO:0000313" key="16">
    <source>
        <dbReference type="Proteomes" id="UP001209229"/>
    </source>
</evidence>
<dbReference type="InterPro" id="IPR000014">
    <property type="entry name" value="PAS"/>
</dbReference>
<evidence type="ECO:0000256" key="8">
    <source>
        <dbReference type="ARBA" id="ARBA00023012"/>
    </source>
</evidence>
<dbReference type="SUPFAM" id="SSF47384">
    <property type="entry name" value="Homodimeric domain of signal transducing histidine kinase"/>
    <property type="match status" value="1"/>
</dbReference>
<feature type="coiled-coil region" evidence="11">
    <location>
        <begin position="523"/>
        <end position="550"/>
    </location>
</feature>
<gene>
    <name evidence="15" type="ORF">OM075_10555</name>
</gene>
<dbReference type="GO" id="GO:0006355">
    <property type="term" value="P:regulation of DNA-templated transcription"/>
    <property type="evidence" value="ECO:0007669"/>
    <property type="project" value="InterPro"/>
</dbReference>
<dbReference type="PANTHER" id="PTHR43711">
    <property type="entry name" value="TWO-COMPONENT HISTIDINE KINASE"/>
    <property type="match status" value="1"/>
</dbReference>
<dbReference type="CDD" id="cd16922">
    <property type="entry name" value="HATPase_EvgS-ArcB-TorS-like"/>
    <property type="match status" value="1"/>
</dbReference>
<dbReference type="NCBIfam" id="TIGR00229">
    <property type="entry name" value="sensory_box"/>
    <property type="match status" value="2"/>
</dbReference>
<dbReference type="EC" id="2.7.13.3" evidence="2"/>
<dbReference type="InterPro" id="IPR000700">
    <property type="entry name" value="PAS-assoc_C"/>
</dbReference>
<keyword evidence="3" id="KW-0597">Phosphoprotein</keyword>
<dbReference type="InterPro" id="IPR035965">
    <property type="entry name" value="PAS-like_dom_sf"/>
</dbReference>
<dbReference type="PANTHER" id="PTHR43711:SF31">
    <property type="entry name" value="HISTIDINE KINASE"/>
    <property type="match status" value="1"/>
</dbReference>
<keyword evidence="7" id="KW-0067">ATP-binding</keyword>
<organism evidence="15 16">
    <name type="scientific">Plebeiibacterium sediminum</name>
    <dbReference type="NCBI Taxonomy" id="2992112"/>
    <lineage>
        <taxon>Bacteria</taxon>
        <taxon>Pseudomonadati</taxon>
        <taxon>Bacteroidota</taxon>
        <taxon>Bacteroidia</taxon>
        <taxon>Marinilabiliales</taxon>
        <taxon>Marinilabiliaceae</taxon>
        <taxon>Plebeiibacterium</taxon>
    </lineage>
</organism>
<keyword evidence="16" id="KW-1185">Reference proteome</keyword>
<dbReference type="InterPro" id="IPR005467">
    <property type="entry name" value="His_kinase_dom"/>
</dbReference>
<evidence type="ECO:0000259" key="12">
    <source>
        <dbReference type="PROSITE" id="PS50109"/>
    </source>
</evidence>
<comment type="catalytic activity">
    <reaction evidence="1">
        <text>ATP + protein L-histidine = ADP + protein N-phospho-L-histidine.</text>
        <dbReference type="EC" id="2.7.13.3"/>
    </reaction>
</comment>
<evidence type="ECO:0000313" key="15">
    <source>
        <dbReference type="EMBL" id="MCW3786910.1"/>
    </source>
</evidence>
<dbReference type="InterPro" id="IPR003594">
    <property type="entry name" value="HATPase_dom"/>
</dbReference>
<dbReference type="SMART" id="SM00387">
    <property type="entry name" value="HATPase_c"/>
    <property type="match status" value="1"/>
</dbReference>
<reference evidence="15" key="1">
    <citation type="submission" date="2022-10" db="EMBL/GenBank/DDBJ databases">
        <authorList>
            <person name="Yu W.X."/>
        </authorList>
    </citation>
    <scope>NUCLEOTIDE SEQUENCE</scope>
    <source>
        <strain evidence="15">AAT</strain>
    </source>
</reference>
<protein>
    <recommendedName>
        <fullName evidence="10">Sensory/regulatory protein RpfC</fullName>
        <ecNumber evidence="2">2.7.13.3</ecNumber>
    </recommendedName>
</protein>
<proteinExistence type="predicted"/>
<dbReference type="Pfam" id="PF02518">
    <property type="entry name" value="HATPase_c"/>
    <property type="match status" value="1"/>
</dbReference>
<dbReference type="FunFam" id="1.10.287.130:FF:000002">
    <property type="entry name" value="Two-component osmosensing histidine kinase"/>
    <property type="match status" value="1"/>
</dbReference>
<keyword evidence="4" id="KW-0808">Transferase</keyword>
<dbReference type="PROSITE" id="PS50109">
    <property type="entry name" value="HIS_KIN"/>
    <property type="match status" value="1"/>
</dbReference>
<dbReference type="Proteomes" id="UP001209229">
    <property type="component" value="Unassembled WGS sequence"/>
</dbReference>
<feature type="domain" description="PAC" evidence="14">
    <location>
        <begin position="358"/>
        <end position="410"/>
    </location>
</feature>
<feature type="domain" description="PAS" evidence="13">
    <location>
        <begin position="286"/>
        <end position="356"/>
    </location>
</feature>
<dbReference type="InterPro" id="IPR003661">
    <property type="entry name" value="HisK_dim/P_dom"/>
</dbReference>
<evidence type="ECO:0000256" key="2">
    <source>
        <dbReference type="ARBA" id="ARBA00012438"/>
    </source>
</evidence>
<keyword evidence="5" id="KW-0547">Nucleotide-binding</keyword>
<dbReference type="SMART" id="SM00388">
    <property type="entry name" value="HisKA"/>
    <property type="match status" value="1"/>
</dbReference>
<dbReference type="InterPro" id="IPR036890">
    <property type="entry name" value="HATPase_C_sf"/>
</dbReference>
<dbReference type="PROSITE" id="PS50113">
    <property type="entry name" value="PAC"/>
    <property type="match status" value="2"/>
</dbReference>
<evidence type="ECO:0000256" key="9">
    <source>
        <dbReference type="ARBA" id="ARBA00064003"/>
    </source>
</evidence>
<dbReference type="InterPro" id="IPR050736">
    <property type="entry name" value="Sensor_HK_Regulatory"/>
</dbReference>